<organism evidence="2 3">
    <name type="scientific">Knufia obscura</name>
    <dbReference type="NCBI Taxonomy" id="1635080"/>
    <lineage>
        <taxon>Eukaryota</taxon>
        <taxon>Fungi</taxon>
        <taxon>Dikarya</taxon>
        <taxon>Ascomycota</taxon>
        <taxon>Pezizomycotina</taxon>
        <taxon>Eurotiomycetes</taxon>
        <taxon>Chaetothyriomycetidae</taxon>
        <taxon>Chaetothyriales</taxon>
        <taxon>Trichomeriaceae</taxon>
        <taxon>Knufia</taxon>
    </lineage>
</organism>
<keyword evidence="3" id="KW-1185">Reference proteome</keyword>
<gene>
    <name evidence="2" type="ORF">PMZ80_000138</name>
</gene>
<dbReference type="EMBL" id="JAVHJV010000001">
    <property type="protein sequence ID" value="KAK5945999.1"/>
    <property type="molecule type" value="Genomic_DNA"/>
</dbReference>
<feature type="compositionally biased region" description="Polar residues" evidence="1">
    <location>
        <begin position="151"/>
        <end position="166"/>
    </location>
</feature>
<reference evidence="2 3" key="1">
    <citation type="journal article" date="2023" name="Res Sq">
        <title>Genomic and morphological characterization of Knufia obscura isolated from the Mars 2020 spacecraft assembly facility.</title>
        <authorList>
            <person name="Chander A.M."/>
            <person name="Teixeira M.M."/>
            <person name="Singh N.K."/>
            <person name="Williams M.P."/>
            <person name="Parker C.W."/>
            <person name="Leo P."/>
            <person name="Stajich J.E."/>
            <person name="Torok T."/>
            <person name="Tighe S."/>
            <person name="Mason C.E."/>
            <person name="Venkateswaran K."/>
        </authorList>
    </citation>
    <scope>NUCLEOTIDE SEQUENCE [LARGE SCALE GENOMIC DNA]</scope>
    <source>
        <strain evidence="2 3">CCFEE 5817</strain>
    </source>
</reference>
<proteinExistence type="predicted"/>
<evidence type="ECO:0000256" key="1">
    <source>
        <dbReference type="SAM" id="MobiDB-lite"/>
    </source>
</evidence>
<dbReference type="GeneID" id="89993587"/>
<protein>
    <submittedName>
        <fullName evidence="2">Uncharacterized protein</fullName>
    </submittedName>
</protein>
<comment type="caution">
    <text evidence="2">The sequence shown here is derived from an EMBL/GenBank/DDBJ whole genome shotgun (WGS) entry which is preliminary data.</text>
</comment>
<sequence>MSVPKLSKRSKASRKVLYAGYDDDDASEINLDEDRIKSAQVAKDSAKVETRQSRIDHRKVKPYQWTRLQECAHEFFILRNRRYLVRERETAEFKRFLELLSVFKKLGADIGPELTEQQLIDWLRSREEAAKQKKDIEPHSQQGVPPENKEQSSASTEPDNSANLSQKGAGPDIESELERRAASEVLAYQLWCLEEQVAKSKLQDQSSNCSTDVSPSCGQGHYGSTTINGGNAVVGDVHAGTIHVTNERRSRLEVLATSLIGGAAGGVIGSAAYATGTSGYSYASTRPESTPSSPVPPTTAPVFVPLTATAAVPTLNGLPMRCSMEYSSKSSRSKKSTIVRPATSSSFASPGPHAAQASEKVLLLIDYNLPARNAKPLLADLNRVFEVRIASSTEALTSHLSALDLTAILIQASIFNKHSLDTDRNAQVNAAAIAKFTLQGGITVLTCVDHKGFPARAVTDFFADNLGLKTQTMNYGQRFDFQPNPQSAVVISHTQPHERIQAFLESLSRIWSFCPQVYTLILPGRRGSGRNRNIWNSPVVFAQHGKGRVGWYGHSIIERDTRIEVLLAMLSFEQGRNNESTDEE</sequence>
<dbReference type="Proteomes" id="UP001334248">
    <property type="component" value="Unassembled WGS sequence"/>
</dbReference>
<name>A0ABR0S0Y5_9EURO</name>
<feature type="region of interest" description="Disordered" evidence="1">
    <location>
        <begin position="130"/>
        <end position="176"/>
    </location>
</feature>
<accession>A0ABR0S0Y5</accession>
<dbReference type="RefSeq" id="XP_064734089.1">
    <property type="nucleotide sequence ID" value="XM_064868592.1"/>
</dbReference>
<evidence type="ECO:0000313" key="3">
    <source>
        <dbReference type="Proteomes" id="UP001334248"/>
    </source>
</evidence>
<feature type="region of interest" description="Disordered" evidence="1">
    <location>
        <begin position="326"/>
        <end position="352"/>
    </location>
</feature>
<evidence type="ECO:0000313" key="2">
    <source>
        <dbReference type="EMBL" id="KAK5945999.1"/>
    </source>
</evidence>